<comment type="caution">
    <text evidence="4">The sequence shown here is derived from an EMBL/GenBank/DDBJ whole genome shotgun (WGS) entry which is preliminary data.</text>
</comment>
<feature type="compositionally biased region" description="Basic residues" evidence="1">
    <location>
        <begin position="731"/>
        <end position="745"/>
    </location>
</feature>
<evidence type="ECO:0008006" key="6">
    <source>
        <dbReference type="Google" id="ProtNLM"/>
    </source>
</evidence>
<dbReference type="Pfam" id="PF25597">
    <property type="entry name" value="SH3_retrovirus"/>
    <property type="match status" value="1"/>
</dbReference>
<gene>
    <name evidence="4" type="ORF">H5410_004578</name>
</gene>
<feature type="region of interest" description="Disordered" evidence="1">
    <location>
        <begin position="488"/>
        <end position="521"/>
    </location>
</feature>
<evidence type="ECO:0000259" key="3">
    <source>
        <dbReference type="Pfam" id="PF25597"/>
    </source>
</evidence>
<feature type="domain" description="Retrovirus-related Pol polyprotein from transposon TNT 1-94-like beta-barrel" evidence="2">
    <location>
        <begin position="243"/>
        <end position="319"/>
    </location>
</feature>
<dbReference type="PANTHER" id="PTHR47481:SF28">
    <property type="entry name" value="RETROTRANSPOSON COPIA-LIKE N-TERMINAL DOMAIN-CONTAINING PROTEIN"/>
    <property type="match status" value="1"/>
</dbReference>
<organism evidence="4 5">
    <name type="scientific">Solanum commersonii</name>
    <name type="common">Commerson's wild potato</name>
    <name type="synonym">Commerson's nightshade</name>
    <dbReference type="NCBI Taxonomy" id="4109"/>
    <lineage>
        <taxon>Eukaryota</taxon>
        <taxon>Viridiplantae</taxon>
        <taxon>Streptophyta</taxon>
        <taxon>Embryophyta</taxon>
        <taxon>Tracheophyta</taxon>
        <taxon>Spermatophyta</taxon>
        <taxon>Magnoliopsida</taxon>
        <taxon>eudicotyledons</taxon>
        <taxon>Gunneridae</taxon>
        <taxon>Pentapetalae</taxon>
        <taxon>asterids</taxon>
        <taxon>lamiids</taxon>
        <taxon>Solanales</taxon>
        <taxon>Solanaceae</taxon>
        <taxon>Solanoideae</taxon>
        <taxon>Solaneae</taxon>
        <taxon>Solanum</taxon>
    </lineage>
</organism>
<reference evidence="4 5" key="1">
    <citation type="submission" date="2020-09" db="EMBL/GenBank/DDBJ databases">
        <title>De no assembly of potato wild relative species, Solanum commersonii.</title>
        <authorList>
            <person name="Cho K."/>
        </authorList>
    </citation>
    <scope>NUCLEOTIDE SEQUENCE [LARGE SCALE GENOMIC DNA]</scope>
    <source>
        <strain evidence="4">LZ3.2</strain>
        <tissue evidence="4">Leaf</tissue>
    </source>
</reference>
<proteinExistence type="predicted"/>
<evidence type="ECO:0000259" key="2">
    <source>
        <dbReference type="Pfam" id="PF22936"/>
    </source>
</evidence>
<feature type="compositionally biased region" description="Basic and acidic residues" evidence="1">
    <location>
        <begin position="695"/>
        <end position="730"/>
    </location>
</feature>
<protein>
    <recommendedName>
        <fullName evidence="6">CBS domain-containing protein</fullName>
    </recommendedName>
</protein>
<feature type="region of interest" description="Disordered" evidence="1">
    <location>
        <begin position="680"/>
        <end position="801"/>
    </location>
</feature>
<dbReference type="Proteomes" id="UP000824120">
    <property type="component" value="Chromosome 1"/>
</dbReference>
<dbReference type="PANTHER" id="PTHR47481">
    <property type="match status" value="1"/>
</dbReference>
<dbReference type="AlphaFoldDB" id="A0A9J6B7R7"/>
<accession>A0A9J6B7R7</accession>
<keyword evidence="5" id="KW-1185">Reference proteome</keyword>
<dbReference type="OrthoDB" id="1937754at2759"/>
<evidence type="ECO:0000313" key="4">
    <source>
        <dbReference type="EMBL" id="KAG5632861.1"/>
    </source>
</evidence>
<evidence type="ECO:0000313" key="5">
    <source>
        <dbReference type="Proteomes" id="UP000824120"/>
    </source>
</evidence>
<feature type="domain" description="Retroviral polymerase SH3-like" evidence="3">
    <location>
        <begin position="395"/>
        <end position="428"/>
    </location>
</feature>
<dbReference type="SUPFAM" id="SSF54631">
    <property type="entry name" value="CBS-domain pair"/>
    <property type="match status" value="1"/>
</dbReference>
<sequence length="827" mass="94040">MVLDFPIGPMATFQNSGNLLSLAKQPTASSIIQLPNLSLKLDKNNYFLWKENTLDILKDFSLDSFVLGSNSPTKTITVTPTSITTATKSSTTQAQPEITSNPAYEERQHNDLLILVWLRQIIYDPLFGHLTRASSSYDAWTEIEWIFQSQTYDDFISFILNELDSSFGIFKAALNMSSGTITPEELFGLLFQEEERLAEELHSTTINTQLGATPSHALQTLSRSIPKQAHLASPSAIVDPAAWYFDSGATHHVTSDMAILSLQTYTGNDGLAVGNGMKIPISHTSSSILSTHTQPIHLNNILHAPQISKNLLSVAKLIRDNNVYMVFHPYVCYVKDLQDRKLLRGTLNDDLYRHQPPSPHYRSSPPLVFLGERTSLVGWHCRLAHPMKLYFGGLYSSHHKGYLYYHVASSRIYITRHVVFDENTFPYFSMLPIPKSSCPSSHSSNTSLSLLDQASQQVRSHSPTHSIAPRSLLNIPIVSSIPSFEQLNHTNAPSTVPPPAPPQIEHVPSTDPPEHLPPSIDSSYPTTTPSYFCPSNTSRHHMVVRTLIEDQSLVVRYVSSQNQIAVIFTKVVGTSRFLNLRSKLMGSRERKGICSCAPLRELKKTGRRASVSGWYSNILSSVTDDFSQFMTVTVEPNDTILDAAKKMFESQTSSAIVVVDKKPQGILTKELRHKFFGRFRRRHSRSMSQSPLRHRSYEDRSHKSHSRKYDEMDHYYETRSRMDRNTIPDHRRGRSRSPGGRRGRIQVRDDSEERRARIEQWNREKEQEELDNMDNADINYKNESNENEFSPNKPPLQRPMKKKLVRQEWKCKLEGWANWLYSLEKNI</sequence>
<name>A0A9J6B7R7_SOLCO</name>
<dbReference type="EMBL" id="JACXVP010000001">
    <property type="protein sequence ID" value="KAG5632861.1"/>
    <property type="molecule type" value="Genomic_DNA"/>
</dbReference>
<evidence type="ECO:0000256" key="1">
    <source>
        <dbReference type="SAM" id="MobiDB-lite"/>
    </source>
</evidence>
<dbReference type="InterPro" id="IPR054722">
    <property type="entry name" value="PolX-like_BBD"/>
</dbReference>
<dbReference type="Pfam" id="PF22936">
    <property type="entry name" value="Pol_BBD"/>
    <property type="match status" value="1"/>
</dbReference>
<dbReference type="InterPro" id="IPR057670">
    <property type="entry name" value="SH3_retrovirus"/>
</dbReference>
<dbReference type="Gene3D" id="3.90.1280.20">
    <property type="match status" value="1"/>
</dbReference>
<dbReference type="InterPro" id="IPR046342">
    <property type="entry name" value="CBS_dom_sf"/>
</dbReference>
<feature type="compositionally biased region" description="Basic and acidic residues" evidence="1">
    <location>
        <begin position="746"/>
        <end position="766"/>
    </location>
</feature>